<evidence type="ECO:0000313" key="2">
    <source>
        <dbReference type="EMBL" id="ELY80007.1"/>
    </source>
</evidence>
<name>L9Z2V8_9EURY</name>
<dbReference type="AlphaFoldDB" id="L9Z2V8"/>
<accession>L9Z2V8</accession>
<dbReference type="RefSeq" id="WP_008455432.1">
    <property type="nucleotide sequence ID" value="NZ_AOIJ01000049.1"/>
</dbReference>
<dbReference type="EMBL" id="AOIJ01000049">
    <property type="protein sequence ID" value="ELY80007.1"/>
    <property type="molecule type" value="Genomic_DNA"/>
</dbReference>
<protein>
    <submittedName>
        <fullName evidence="2">Uncharacterized protein</fullName>
    </submittedName>
</protein>
<reference evidence="2 3" key="1">
    <citation type="journal article" date="2014" name="PLoS Genet.">
        <title>Phylogenetically driven sequencing of extremely halophilic archaea reveals strategies for static and dynamic osmo-response.</title>
        <authorList>
            <person name="Becker E.A."/>
            <person name="Seitzer P.M."/>
            <person name="Tritt A."/>
            <person name="Larsen D."/>
            <person name="Krusor M."/>
            <person name="Yao A.I."/>
            <person name="Wu D."/>
            <person name="Madern D."/>
            <person name="Eisen J.A."/>
            <person name="Darling A.E."/>
            <person name="Facciotti M.T."/>
        </authorList>
    </citation>
    <scope>NUCLEOTIDE SEQUENCE [LARGE SCALE GENOMIC DNA]</scope>
    <source>
        <strain evidence="2 3">JCM 14663</strain>
    </source>
</reference>
<comment type="caution">
    <text evidence="2">The sequence shown here is derived from an EMBL/GenBank/DDBJ whole genome shotgun (WGS) entry which is preliminary data.</text>
</comment>
<dbReference type="PROSITE" id="PS51257">
    <property type="entry name" value="PROKAR_LIPOPROTEIN"/>
    <property type="match status" value="1"/>
</dbReference>
<evidence type="ECO:0000256" key="1">
    <source>
        <dbReference type="SAM" id="MobiDB-lite"/>
    </source>
</evidence>
<proteinExistence type="predicted"/>
<dbReference type="PATRIC" id="fig|1230459.4.peg.1969"/>
<organism evidence="2 3">
    <name type="scientific">Natrinema gari JCM 14663</name>
    <dbReference type="NCBI Taxonomy" id="1230459"/>
    <lineage>
        <taxon>Archaea</taxon>
        <taxon>Methanobacteriati</taxon>
        <taxon>Methanobacteriota</taxon>
        <taxon>Stenosarchaea group</taxon>
        <taxon>Halobacteria</taxon>
        <taxon>Halobacteriales</taxon>
        <taxon>Natrialbaceae</taxon>
        <taxon>Natrinema</taxon>
    </lineage>
</organism>
<dbReference type="Proteomes" id="UP000011592">
    <property type="component" value="Unassembled WGS sequence"/>
</dbReference>
<sequence>MNWRRRRFLTATSSLFSLGIAGCLTNETDESGPDKKPDSDEESLSSALADPLTLLPGSIGDIDSVHAVTPGVFDGTTVVPTGVDYRYFAPVDDLSAIEWVLEVTPSDGLPIRVVTGDITTDSYTDDQHLSDRNGLSLYELDTAGPGVRTAAFTDGIVIQSGDEQAIETVVDAAGSESSDTLLTTQPELEQGLAGLGGYDSRQVEPATQEVAESLGIDTETAVSTGRGQRLPDPDHLERRYFVQVTDESVITTDVKERFESMIRQNDADESRPTIGTDGAVLSADTTIDLADRRRARAHDNPVLGSESGYDPSANWLVIPIVRGDETPVDALTLEVDGEVYDPEIWADGEETIEEGDEILVRQADSEPLTELRLVHDEETNGGPERTVLNDLTFEYDYGGKSRSLQITYADEFPLDGTHVYGGIYVDPEWRQRERIVDAVGSKRESGPKPDRTIQPWSGTEITDGATATIENINPGDTVAIGWRSVQETSLDAFTVPE</sequence>
<feature type="region of interest" description="Disordered" evidence="1">
    <location>
        <begin position="26"/>
        <end position="46"/>
    </location>
</feature>
<evidence type="ECO:0000313" key="3">
    <source>
        <dbReference type="Proteomes" id="UP000011592"/>
    </source>
</evidence>
<keyword evidence="3" id="KW-1185">Reference proteome</keyword>
<gene>
    <name evidence="2" type="ORF">C486_09845</name>
</gene>